<dbReference type="PANTHER" id="PTHR33973">
    <property type="entry name" value="OS07G0153300 PROTEIN"/>
    <property type="match status" value="1"/>
</dbReference>
<name>A0ABU3W001_9GAMM</name>
<dbReference type="RefSeq" id="WP_316974351.1">
    <property type="nucleotide sequence ID" value="NZ_JAWIIJ010000009.1"/>
</dbReference>
<comment type="caution">
    <text evidence="2">The sequence shown here is derived from an EMBL/GenBank/DDBJ whole genome shotgun (WGS) entry which is preliminary data.</text>
</comment>
<reference evidence="2 3" key="1">
    <citation type="submission" date="2023-10" db="EMBL/GenBank/DDBJ databases">
        <title>Characteristics and mechanism of a salt-tolerant marine origin heterotrophic nitrifying- aerobic denitrifying bacteria Marinobacter xestospongiae HN1.</title>
        <authorList>
            <person name="Qi R."/>
        </authorList>
    </citation>
    <scope>NUCLEOTIDE SEQUENCE [LARGE SCALE GENOMIC DNA]</scope>
    <source>
        <strain evidence="2 3">HN1</strain>
    </source>
</reference>
<dbReference type="Proteomes" id="UP001269819">
    <property type="component" value="Unassembled WGS sequence"/>
</dbReference>
<dbReference type="InterPro" id="IPR010775">
    <property type="entry name" value="DUF1365"/>
</dbReference>
<accession>A0ABU3W001</accession>
<dbReference type="PANTHER" id="PTHR33973:SF4">
    <property type="entry name" value="OS07G0153300 PROTEIN"/>
    <property type="match status" value="1"/>
</dbReference>
<evidence type="ECO:0000256" key="1">
    <source>
        <dbReference type="SAM" id="MobiDB-lite"/>
    </source>
</evidence>
<feature type="compositionally biased region" description="Basic and acidic residues" evidence="1">
    <location>
        <begin position="273"/>
        <end position="284"/>
    </location>
</feature>
<sequence length="323" mass="37719">MTATSALSPWRSQWLQGEVRHRRRAPVNHEFRYHTGMLCLNLAEWHRLDSLSRWLSVERFNWVSLYRRDYFLPEAPDLDTAVRDWVHDATGWRPDGAVELVTHPRYAGHVFNPVSFYFCYPESADPASGAVPRVILAQITNTPWKERHVYCLEPDTEQQERKAGGWQSVRFRFPKRFHVSPFNGMRQDYQWLFSFRDDQLRIHMNVYENGEKQFDATLAIQRQPLTRKIFHQALRRFPLECAKVVTGIYWHALRLKLKGAPFYTHPDKLPEDCPEHALGRDDTGRLLPGSAGNAAGSASEINSRQTNRRHTPTDSGRVHSWRT</sequence>
<feature type="region of interest" description="Disordered" evidence="1">
    <location>
        <begin position="273"/>
        <end position="323"/>
    </location>
</feature>
<feature type="compositionally biased region" description="Low complexity" evidence="1">
    <location>
        <begin position="289"/>
        <end position="299"/>
    </location>
</feature>
<evidence type="ECO:0000313" key="3">
    <source>
        <dbReference type="Proteomes" id="UP001269819"/>
    </source>
</evidence>
<proteinExistence type="predicted"/>
<keyword evidence="3" id="KW-1185">Reference proteome</keyword>
<protein>
    <submittedName>
        <fullName evidence="2">DUF1365 domain-containing protein</fullName>
    </submittedName>
</protein>
<dbReference type="Pfam" id="PF07103">
    <property type="entry name" value="DUF1365"/>
    <property type="match status" value="1"/>
</dbReference>
<gene>
    <name evidence="2" type="ORF">RYS15_14390</name>
</gene>
<organism evidence="2 3">
    <name type="scientific">Marinobacter xestospongiae</name>
    <dbReference type="NCBI Taxonomy" id="994319"/>
    <lineage>
        <taxon>Bacteria</taxon>
        <taxon>Pseudomonadati</taxon>
        <taxon>Pseudomonadota</taxon>
        <taxon>Gammaproteobacteria</taxon>
        <taxon>Pseudomonadales</taxon>
        <taxon>Marinobacteraceae</taxon>
        <taxon>Marinobacter</taxon>
    </lineage>
</organism>
<evidence type="ECO:0000313" key="2">
    <source>
        <dbReference type="EMBL" id="MDV2079875.1"/>
    </source>
</evidence>
<dbReference type="EMBL" id="JAWIIJ010000009">
    <property type="protein sequence ID" value="MDV2079875.1"/>
    <property type="molecule type" value="Genomic_DNA"/>
</dbReference>